<dbReference type="PANTHER" id="PTHR45036:SF1">
    <property type="entry name" value="METHYLTRANSFERASE LIKE 7A"/>
    <property type="match status" value="1"/>
</dbReference>
<dbReference type="Pfam" id="PF08241">
    <property type="entry name" value="Methyltransf_11"/>
    <property type="match status" value="1"/>
</dbReference>
<evidence type="ECO:0000259" key="1">
    <source>
        <dbReference type="Pfam" id="PF08241"/>
    </source>
</evidence>
<evidence type="ECO:0000313" key="2">
    <source>
        <dbReference type="EMBL" id="MBD3925777.1"/>
    </source>
</evidence>
<organism evidence="2 3">
    <name type="scientific">Nocardioides cavernae</name>
    <dbReference type="NCBI Taxonomy" id="1921566"/>
    <lineage>
        <taxon>Bacteria</taxon>
        <taxon>Bacillati</taxon>
        <taxon>Actinomycetota</taxon>
        <taxon>Actinomycetes</taxon>
        <taxon>Propionibacteriales</taxon>
        <taxon>Nocardioidaceae</taxon>
        <taxon>Nocardioides</taxon>
    </lineage>
</organism>
<evidence type="ECO:0000313" key="3">
    <source>
        <dbReference type="Proteomes" id="UP000618818"/>
    </source>
</evidence>
<accession>A0ABR8NDV5</accession>
<keyword evidence="2" id="KW-0808">Transferase</keyword>
<keyword evidence="3" id="KW-1185">Reference proteome</keyword>
<dbReference type="GO" id="GO:0008168">
    <property type="term" value="F:methyltransferase activity"/>
    <property type="evidence" value="ECO:0007669"/>
    <property type="project" value="UniProtKB-KW"/>
</dbReference>
<comment type="caution">
    <text evidence="2">The sequence shown here is derived from an EMBL/GenBank/DDBJ whole genome shotgun (WGS) entry which is preliminary data.</text>
</comment>
<gene>
    <name evidence="2" type="ORF">IEZ26_14175</name>
</gene>
<dbReference type="CDD" id="cd02440">
    <property type="entry name" value="AdoMet_MTases"/>
    <property type="match status" value="1"/>
</dbReference>
<dbReference type="RefSeq" id="WP_191195652.1">
    <property type="nucleotide sequence ID" value="NZ_JACXYZ010000002.1"/>
</dbReference>
<proteinExistence type="predicted"/>
<dbReference type="InterPro" id="IPR013216">
    <property type="entry name" value="Methyltransf_11"/>
</dbReference>
<dbReference type="InterPro" id="IPR029063">
    <property type="entry name" value="SAM-dependent_MTases_sf"/>
</dbReference>
<dbReference type="GO" id="GO:0032259">
    <property type="term" value="P:methylation"/>
    <property type="evidence" value="ECO:0007669"/>
    <property type="project" value="UniProtKB-KW"/>
</dbReference>
<dbReference type="InterPro" id="IPR052356">
    <property type="entry name" value="Thiol_S-MT"/>
</dbReference>
<dbReference type="SUPFAM" id="SSF53335">
    <property type="entry name" value="S-adenosyl-L-methionine-dependent methyltransferases"/>
    <property type="match status" value="1"/>
</dbReference>
<feature type="domain" description="Methyltransferase type 11" evidence="1">
    <location>
        <begin position="40"/>
        <end position="133"/>
    </location>
</feature>
<keyword evidence="2" id="KW-0489">Methyltransferase</keyword>
<dbReference type="Gene3D" id="3.40.50.150">
    <property type="entry name" value="Vaccinia Virus protein VP39"/>
    <property type="match status" value="1"/>
</dbReference>
<name>A0ABR8NDV5_9ACTN</name>
<sequence length="207" mass="23115">MSLRVWDERVLPRLTDRSLRGPELDELRRAVCAGLTGRVLEIGFGSGLNVPWYPGGVTSVAAIEPSDLAWELSQRRRSASDVTVVRAGLDGQRLDLPDDSHDSALVTFSLCTVADPLLALREARRVVRDGGRLHALEHGVAPEESVRRWQRRMEPVQRTVFAGCHLTRDVPDLLTSAGWRVEDREQDYLPGPALARPWTYVYRLVAG</sequence>
<dbReference type="EMBL" id="JACXYZ010000002">
    <property type="protein sequence ID" value="MBD3925777.1"/>
    <property type="molecule type" value="Genomic_DNA"/>
</dbReference>
<protein>
    <submittedName>
        <fullName evidence="2">Class I SAM-dependent methyltransferase</fullName>
    </submittedName>
</protein>
<dbReference type="PANTHER" id="PTHR45036">
    <property type="entry name" value="METHYLTRANSFERASE LIKE 7B"/>
    <property type="match status" value="1"/>
</dbReference>
<reference evidence="2 3" key="1">
    <citation type="submission" date="2020-09" db="EMBL/GenBank/DDBJ databases">
        <title>novel species in genus Nocardioides.</title>
        <authorList>
            <person name="Zhang G."/>
        </authorList>
    </citation>
    <scope>NUCLEOTIDE SEQUENCE [LARGE SCALE GENOMIC DNA]</scope>
    <source>
        <strain evidence="2 3">KCTC 39551</strain>
    </source>
</reference>
<dbReference type="Proteomes" id="UP000618818">
    <property type="component" value="Unassembled WGS sequence"/>
</dbReference>